<organism evidence="7 8">
    <name type="scientific">Terrihabitans rhizophilus</name>
    <dbReference type="NCBI Taxonomy" id="3092662"/>
    <lineage>
        <taxon>Bacteria</taxon>
        <taxon>Pseudomonadati</taxon>
        <taxon>Pseudomonadota</taxon>
        <taxon>Alphaproteobacteria</taxon>
        <taxon>Hyphomicrobiales</taxon>
        <taxon>Terrihabitans</taxon>
    </lineage>
</organism>
<protein>
    <submittedName>
        <fullName evidence="7">Thiamine pyrophosphate-dependent enzyme</fullName>
    </submittedName>
</protein>
<evidence type="ECO:0000256" key="1">
    <source>
        <dbReference type="ARBA" id="ARBA00001964"/>
    </source>
</evidence>
<feature type="region of interest" description="Disordered" evidence="5">
    <location>
        <begin position="137"/>
        <end position="156"/>
    </location>
</feature>
<feature type="non-terminal residue" evidence="7">
    <location>
        <position position="156"/>
    </location>
</feature>
<name>A0ABU4RS40_9HYPH</name>
<keyword evidence="2" id="KW-0479">Metal-binding</keyword>
<proteinExistence type="predicted"/>
<evidence type="ECO:0000256" key="3">
    <source>
        <dbReference type="ARBA" id="ARBA00022842"/>
    </source>
</evidence>
<reference evidence="7 8" key="1">
    <citation type="submission" date="2023-11" db="EMBL/GenBank/DDBJ databases">
        <authorList>
            <person name="Bao R."/>
        </authorList>
    </citation>
    <scope>NUCLEOTIDE SEQUENCE [LARGE SCALE GENOMIC DNA]</scope>
    <source>
        <strain evidence="7 8">PJ23</strain>
    </source>
</reference>
<comment type="caution">
    <text evidence="7">The sequence shown here is derived from an EMBL/GenBank/DDBJ whole genome shotgun (WGS) entry which is preliminary data.</text>
</comment>
<gene>
    <name evidence="7" type="ORF">SCD90_16580</name>
</gene>
<dbReference type="InterPro" id="IPR011766">
    <property type="entry name" value="TPP_enzyme_TPP-bd"/>
</dbReference>
<feature type="non-terminal residue" evidence="7">
    <location>
        <position position="1"/>
    </location>
</feature>
<evidence type="ECO:0000313" key="8">
    <source>
        <dbReference type="Proteomes" id="UP001274321"/>
    </source>
</evidence>
<dbReference type="SUPFAM" id="SSF52518">
    <property type="entry name" value="Thiamin diphosphate-binding fold (THDP-binding)"/>
    <property type="match status" value="1"/>
</dbReference>
<keyword evidence="3" id="KW-0460">Magnesium</keyword>
<evidence type="ECO:0000256" key="2">
    <source>
        <dbReference type="ARBA" id="ARBA00022723"/>
    </source>
</evidence>
<evidence type="ECO:0000256" key="4">
    <source>
        <dbReference type="ARBA" id="ARBA00023239"/>
    </source>
</evidence>
<feature type="domain" description="Thiamine pyrophosphate enzyme TPP-binding" evidence="6">
    <location>
        <begin position="2"/>
        <end position="128"/>
    </location>
</feature>
<dbReference type="CDD" id="cd02004">
    <property type="entry name" value="TPP_BZL_OCoD_HPCL"/>
    <property type="match status" value="1"/>
</dbReference>
<feature type="compositionally biased region" description="Polar residues" evidence="5">
    <location>
        <begin position="138"/>
        <end position="156"/>
    </location>
</feature>
<dbReference type="InterPro" id="IPR045025">
    <property type="entry name" value="HACL1-like"/>
</dbReference>
<dbReference type="RefSeq" id="WP_319845816.1">
    <property type="nucleotide sequence ID" value="NZ_JAXAFJ010000021.1"/>
</dbReference>
<dbReference type="EMBL" id="JAXAFJ010000021">
    <property type="protein sequence ID" value="MDX6807672.1"/>
    <property type="molecule type" value="Genomic_DNA"/>
</dbReference>
<comment type="cofactor">
    <cofactor evidence="1">
        <name>thiamine diphosphate</name>
        <dbReference type="ChEBI" id="CHEBI:58937"/>
    </cofactor>
</comment>
<evidence type="ECO:0000256" key="5">
    <source>
        <dbReference type="SAM" id="MobiDB-lite"/>
    </source>
</evidence>
<dbReference type="Proteomes" id="UP001274321">
    <property type="component" value="Unassembled WGS sequence"/>
</dbReference>
<dbReference type="PANTHER" id="PTHR43710">
    <property type="entry name" value="2-HYDROXYACYL-COA LYASE"/>
    <property type="match status" value="1"/>
</dbReference>
<evidence type="ECO:0000313" key="7">
    <source>
        <dbReference type="EMBL" id="MDX6807672.1"/>
    </source>
</evidence>
<dbReference type="Pfam" id="PF02775">
    <property type="entry name" value="TPP_enzyme_C"/>
    <property type="match status" value="1"/>
</dbReference>
<dbReference type="Gene3D" id="3.40.50.970">
    <property type="match status" value="1"/>
</dbReference>
<sequence length="156" mass="16380">PRKRLDVGTWGVMGVGMGSAIAASVETGLPVLAVEGDSAFGFSGMEVETICRYNLPICIVIFNNNGIYRGVDTDPTGRDPGTTVFVKEARYDKMMEAFGGVGAHVTTPDELKRAVDEAMNSGKPTLINAVIDPEAGTESGNIGNLNPTSTVSKKKA</sequence>
<keyword evidence="8" id="KW-1185">Reference proteome</keyword>
<dbReference type="InterPro" id="IPR029061">
    <property type="entry name" value="THDP-binding"/>
</dbReference>
<evidence type="ECO:0000259" key="6">
    <source>
        <dbReference type="Pfam" id="PF02775"/>
    </source>
</evidence>
<dbReference type="PANTHER" id="PTHR43710:SF2">
    <property type="entry name" value="2-HYDROXYACYL-COA LYASE 1"/>
    <property type="match status" value="1"/>
</dbReference>
<keyword evidence="4" id="KW-0456">Lyase</keyword>
<accession>A0ABU4RS40</accession>